<accession>A0A3P7RKK9</accession>
<sequence>VSQAVNALVDVAAAVVEAPVLPVHKQEQLVEQANAFDGLRQATAYVNACLDQLTKRLMSASVQAQQDPIVMSLLESEHQIPATLGDGEALLRQAEHLVQTTGALIEELRNNQELLSAANVSGAEAAIRADLLVADASHLLEAMKVSHLQPS</sequence>
<dbReference type="OrthoDB" id="10262320at2759"/>
<keyword evidence="2" id="KW-1185">Reference proteome</keyword>
<dbReference type="GO" id="GO:0003779">
    <property type="term" value="F:actin binding"/>
    <property type="evidence" value="ECO:0007669"/>
    <property type="project" value="InterPro"/>
</dbReference>
<dbReference type="InterPro" id="IPR035964">
    <property type="entry name" value="I/LWEQ_dom_sf"/>
</dbReference>
<feature type="non-terminal residue" evidence="1">
    <location>
        <position position="1"/>
    </location>
</feature>
<dbReference type="AlphaFoldDB" id="A0A3P7RKK9"/>
<gene>
    <name evidence="1" type="ORF">DILT_LOCUS19132</name>
</gene>
<proteinExistence type="predicted"/>
<dbReference type="Proteomes" id="UP000281553">
    <property type="component" value="Unassembled WGS sequence"/>
</dbReference>
<reference evidence="1 2" key="1">
    <citation type="submission" date="2018-11" db="EMBL/GenBank/DDBJ databases">
        <authorList>
            <consortium name="Pathogen Informatics"/>
        </authorList>
    </citation>
    <scope>NUCLEOTIDE SEQUENCE [LARGE SCALE GENOMIC DNA]</scope>
</reference>
<dbReference type="Gene3D" id="1.20.120.230">
    <property type="entry name" value="Alpha-catenin/vinculin-like"/>
    <property type="match status" value="1"/>
</dbReference>
<name>A0A3P7RKK9_DIBLA</name>
<dbReference type="EMBL" id="UYRU01108472">
    <property type="protein sequence ID" value="VDN43596.1"/>
    <property type="molecule type" value="Genomic_DNA"/>
</dbReference>
<protein>
    <submittedName>
        <fullName evidence="1">Uncharacterized protein</fullName>
    </submittedName>
</protein>
<dbReference type="SUPFAM" id="SSF109885">
    <property type="entry name" value="I/LWEQ domain"/>
    <property type="match status" value="1"/>
</dbReference>
<evidence type="ECO:0000313" key="1">
    <source>
        <dbReference type="EMBL" id="VDN43596.1"/>
    </source>
</evidence>
<evidence type="ECO:0000313" key="2">
    <source>
        <dbReference type="Proteomes" id="UP000281553"/>
    </source>
</evidence>
<organism evidence="1 2">
    <name type="scientific">Dibothriocephalus latus</name>
    <name type="common">Fish tapeworm</name>
    <name type="synonym">Diphyllobothrium latum</name>
    <dbReference type="NCBI Taxonomy" id="60516"/>
    <lineage>
        <taxon>Eukaryota</taxon>
        <taxon>Metazoa</taxon>
        <taxon>Spiralia</taxon>
        <taxon>Lophotrochozoa</taxon>
        <taxon>Platyhelminthes</taxon>
        <taxon>Cestoda</taxon>
        <taxon>Eucestoda</taxon>
        <taxon>Diphyllobothriidea</taxon>
        <taxon>Diphyllobothriidae</taxon>
        <taxon>Dibothriocephalus</taxon>
    </lineage>
</organism>